<dbReference type="EMBL" id="CP043727">
    <property type="protein sequence ID" value="QHB34769.1"/>
    <property type="molecule type" value="Genomic_DNA"/>
</dbReference>
<accession>A0A857FA25</accession>
<keyword evidence="3" id="KW-1185">Reference proteome</keyword>
<keyword evidence="1" id="KW-0175">Coiled coil</keyword>
<proteinExistence type="predicted"/>
<name>A0A857FA25_9GAMM</name>
<protein>
    <submittedName>
        <fullName evidence="2">Kinetochore protein</fullName>
    </submittedName>
</protein>
<evidence type="ECO:0000256" key="1">
    <source>
        <dbReference type="SAM" id="Coils"/>
    </source>
</evidence>
<dbReference type="AlphaFoldDB" id="A0A857FA25"/>
<organism evidence="2 3">
    <name type="scientific">Yersinia canariae</name>
    <dbReference type="NCBI Taxonomy" id="2607663"/>
    <lineage>
        <taxon>Bacteria</taxon>
        <taxon>Pseudomonadati</taxon>
        <taxon>Pseudomonadota</taxon>
        <taxon>Gammaproteobacteria</taxon>
        <taxon>Enterobacterales</taxon>
        <taxon>Yersiniaceae</taxon>
        <taxon>Yersinia</taxon>
    </lineage>
</organism>
<dbReference type="KEGG" id="yca:F0T03_13615"/>
<sequence>MAGAKADNLPKTLSQQLHFLTELQPKAQIVIQTWLRANTQFSERVDPNKILNDILLKEKNGNDIESSKLLWRDILGFYISQPCPEIIERFLNDEPVLSPHDDVEEDSENLPEHQSINVTEDDLEQCLLISQGLDASSDRIFPMFVAALVDTLNGKQEAASAWKEKLSTHAFPMAQKFESIISEFEFAHNQKEANGVEVLSAEFIATEDMDDYVIDSVAFVGAVTKLLPNDAFFVSPIALFINDKVWSLSEEQAKIMYPHRGEVVGFINNYTKIFTQGELGIWQVEHRPSDKNAQYVLADYQSRVYLVVRVPHLSSDPDSVREWLLTQYQPQDESPAIFLLDDGVALRLPGDFSDPKKYNFDVPLDSYRKLAYIELHSQKATIVTRLPVASEKYDCAPAGTWIKRLIKRNHSSTNFPVFNKSHLQNLTHFIAEYEPESSAYHRALTHLEQIADSRELLDDMVQQLLKLPVIDAQINVEKNAILAEYESEQEQLKQAISSLVDKKAQLEVEIDKQKKHLKNETEKSKKALRQQELELDSRIRQTFENASQAGVETLAQAALLRALIADVTVPVSQPELTVKPESAIVAALSIPQTEPYLSPIATEITSKRQLLTVMEKQAAATGLSETLLSGIVAAANVTPIVGLLGKHTKKALSAIANVFSGGVRGEVSIHGDLFSIGDLMKSPVLIRSAENTCSMTLGDFLLHQQDNGLATVVELRGFNRTPPETLLPELSDCLLSDEQASGFCWMDQHQTLRHLSISQPILFVLTFAVGKSTFPLQGPTAHRLPMFLAESIWGDEQPANNTTDIAPTYVTSVLWQSLYTSIRESNTHHFNEQQTLQTILKSFHYSDEKSQAITKLAFESGRSTSEKIVSDIKPLAPTLTNYAREITQGEAAAVLDCLFQS</sequence>
<gene>
    <name evidence="2" type="ORF">F0T03_13615</name>
</gene>
<evidence type="ECO:0000313" key="3">
    <source>
        <dbReference type="Proteomes" id="UP000464402"/>
    </source>
</evidence>
<feature type="coiled-coil region" evidence="1">
    <location>
        <begin position="475"/>
        <end position="534"/>
    </location>
</feature>
<reference evidence="3" key="1">
    <citation type="submission" date="2019-09" db="EMBL/GenBank/DDBJ databases">
        <title>Yersinia canariae sp. nov., isolated from a human yersiniosis case.</title>
        <authorList>
            <person name="Nguyen S.V."/>
            <person name="Greig D."/>
            <person name="Hurley D."/>
            <person name="Cao Y."/>
            <person name="McCabe E."/>
            <person name="Mitchell M."/>
            <person name="Jenkins C."/>
            <person name="Fanning S."/>
        </authorList>
    </citation>
    <scope>NUCLEOTIDE SEQUENCE [LARGE SCALE GENOMIC DNA]</scope>
    <source>
        <strain evidence="3">NCTC 14382</strain>
    </source>
</reference>
<evidence type="ECO:0000313" key="2">
    <source>
        <dbReference type="EMBL" id="QHB34769.1"/>
    </source>
</evidence>
<dbReference type="Proteomes" id="UP000464402">
    <property type="component" value="Chromosome"/>
</dbReference>